<dbReference type="CDD" id="cd16655">
    <property type="entry name" value="RING-Ubox_WDSUB1-like"/>
    <property type="match status" value="1"/>
</dbReference>
<dbReference type="Gene3D" id="1.25.10.10">
    <property type="entry name" value="Leucine-rich Repeat Variant"/>
    <property type="match status" value="1"/>
</dbReference>
<dbReference type="PROSITE" id="PS51698">
    <property type="entry name" value="U_BOX"/>
    <property type="match status" value="1"/>
</dbReference>
<organism evidence="7 8">
    <name type="scientific">Sphenostylis stenocarpa</name>
    <dbReference type="NCBI Taxonomy" id="92480"/>
    <lineage>
        <taxon>Eukaryota</taxon>
        <taxon>Viridiplantae</taxon>
        <taxon>Streptophyta</taxon>
        <taxon>Embryophyta</taxon>
        <taxon>Tracheophyta</taxon>
        <taxon>Spermatophyta</taxon>
        <taxon>Magnoliopsida</taxon>
        <taxon>eudicotyledons</taxon>
        <taxon>Gunneridae</taxon>
        <taxon>Pentapetalae</taxon>
        <taxon>rosids</taxon>
        <taxon>fabids</taxon>
        <taxon>Fabales</taxon>
        <taxon>Fabaceae</taxon>
        <taxon>Papilionoideae</taxon>
        <taxon>50 kb inversion clade</taxon>
        <taxon>NPAAA clade</taxon>
        <taxon>indigoferoid/millettioid clade</taxon>
        <taxon>Phaseoleae</taxon>
        <taxon>Sphenostylis</taxon>
    </lineage>
</organism>
<evidence type="ECO:0000256" key="3">
    <source>
        <dbReference type="ARBA" id="ARBA00022679"/>
    </source>
</evidence>
<dbReference type="EC" id="2.3.2.27" evidence="5"/>
<evidence type="ECO:0000256" key="5">
    <source>
        <dbReference type="RuleBase" id="RU369093"/>
    </source>
</evidence>
<dbReference type="Proteomes" id="UP001189624">
    <property type="component" value="Chromosome 1"/>
</dbReference>
<feature type="domain" description="U-box" evidence="6">
    <location>
        <begin position="5"/>
        <end position="81"/>
    </location>
</feature>
<dbReference type="Pfam" id="PF25598">
    <property type="entry name" value="ARM_PUB"/>
    <property type="match status" value="1"/>
</dbReference>
<dbReference type="InterPro" id="IPR058678">
    <property type="entry name" value="ARM_PUB"/>
</dbReference>
<keyword evidence="4 5" id="KW-0833">Ubl conjugation pathway</keyword>
<dbReference type="PANTHER" id="PTHR22849">
    <property type="entry name" value="WDSAM1 PROTEIN"/>
    <property type="match status" value="1"/>
</dbReference>
<comment type="catalytic activity">
    <reaction evidence="1 5">
        <text>S-ubiquitinyl-[E2 ubiquitin-conjugating enzyme]-L-cysteine + [acceptor protein]-L-lysine = [E2 ubiquitin-conjugating enzyme]-L-cysteine + N(6)-ubiquitinyl-[acceptor protein]-L-lysine.</text>
        <dbReference type="EC" id="2.3.2.27"/>
    </reaction>
</comment>
<evidence type="ECO:0000313" key="8">
    <source>
        <dbReference type="Proteomes" id="UP001189624"/>
    </source>
</evidence>
<reference evidence="7" key="1">
    <citation type="submission" date="2023-10" db="EMBL/GenBank/DDBJ databases">
        <authorList>
            <person name="Domelevo Entfellner J.-B."/>
        </authorList>
    </citation>
    <scope>NUCLEOTIDE SEQUENCE</scope>
</reference>
<evidence type="ECO:0000313" key="7">
    <source>
        <dbReference type="EMBL" id="CAJ1882699.1"/>
    </source>
</evidence>
<dbReference type="InterPro" id="IPR045185">
    <property type="entry name" value="PUB22/23/24-like"/>
</dbReference>
<evidence type="ECO:0000256" key="1">
    <source>
        <dbReference type="ARBA" id="ARBA00000900"/>
    </source>
</evidence>
<dbReference type="SUPFAM" id="SSF48371">
    <property type="entry name" value="ARM repeat"/>
    <property type="match status" value="1"/>
</dbReference>
<dbReference type="InterPro" id="IPR003613">
    <property type="entry name" value="Ubox_domain"/>
</dbReference>
<keyword evidence="3 5" id="KW-0808">Transferase</keyword>
<dbReference type="SUPFAM" id="SSF57850">
    <property type="entry name" value="RING/U-box"/>
    <property type="match status" value="1"/>
</dbReference>
<dbReference type="InterPro" id="IPR013083">
    <property type="entry name" value="Znf_RING/FYVE/PHD"/>
</dbReference>
<keyword evidence="8" id="KW-1185">Reference proteome</keyword>
<sequence length="409" mass="46415">MAEIEVPQYFICPISLQIMKDPVTTMTGITYDRESIEQWLFINENTTCPITRQHLPKDSDLTPNHTLLRLIQAWCTQNGVHRFPTPKSSLNKFQVLKILKDLKDPNLQLMKIMELKFLASQNERNKKCLLQAGVSNAMILFLLTCFRKGQFDKGVEEALSLLELFDVPEEKIKVLLEENDQILDNLTWVLGCEVEKYSVAVKSHAVMLLNTIVQKASSKVMERLKPQMFETIVKILRCGTTQQGMKTALHVMVKACHWGRNRVLMVESGAVFELIEIELLGTREKSTTELTMEILFHLCSCADGRAQFVNHKGAIALLTERIFTVSKAVDGRIVLILSLVLSTFSATRAVVEEMAELGTVSKLCRLVHHSDDHGTYLKDKAREILGSHANVWKYSPCISDHVIRTFTRS</sequence>
<dbReference type="PANTHER" id="PTHR22849:SF24">
    <property type="entry name" value="E3 UBIQUITIN-PROTEIN LIGASE PUB24"/>
    <property type="match status" value="1"/>
</dbReference>
<comment type="pathway">
    <text evidence="2 5">Protein modification; protein ubiquitination.</text>
</comment>
<evidence type="ECO:0000259" key="6">
    <source>
        <dbReference type="PROSITE" id="PS51698"/>
    </source>
</evidence>
<protein>
    <recommendedName>
        <fullName evidence="5 6">U-box domain-containing protein</fullName>
        <ecNumber evidence="5">2.3.2.27</ecNumber>
    </recommendedName>
    <alternativeName>
        <fullName evidence="5">RING-type E3 ubiquitin transferase PUB</fullName>
    </alternativeName>
</protein>
<gene>
    <name evidence="7" type="ORF">AYBTSS11_LOCUS2724</name>
</gene>
<comment type="function">
    <text evidence="5">Functions as an E3 ubiquitin ligase.</text>
</comment>
<proteinExistence type="predicted"/>
<dbReference type="GO" id="GO:0016567">
    <property type="term" value="P:protein ubiquitination"/>
    <property type="evidence" value="ECO:0007669"/>
    <property type="project" value="UniProtKB-UniRule"/>
</dbReference>
<dbReference type="InterPro" id="IPR011989">
    <property type="entry name" value="ARM-like"/>
</dbReference>
<dbReference type="Gramene" id="rna-AYBTSS11_LOCUS2724">
    <property type="protein sequence ID" value="CAJ1882699.1"/>
    <property type="gene ID" value="gene-AYBTSS11_LOCUS2724"/>
</dbReference>
<dbReference type="Gene3D" id="3.30.40.10">
    <property type="entry name" value="Zinc/RING finger domain, C3HC4 (zinc finger)"/>
    <property type="match status" value="1"/>
</dbReference>
<name>A0AA86VW37_9FABA</name>
<evidence type="ECO:0000256" key="2">
    <source>
        <dbReference type="ARBA" id="ARBA00004906"/>
    </source>
</evidence>
<dbReference type="InterPro" id="IPR016024">
    <property type="entry name" value="ARM-type_fold"/>
</dbReference>
<dbReference type="GO" id="GO:0061630">
    <property type="term" value="F:ubiquitin protein ligase activity"/>
    <property type="evidence" value="ECO:0007669"/>
    <property type="project" value="UniProtKB-UniRule"/>
</dbReference>
<dbReference type="SMART" id="SM00504">
    <property type="entry name" value="Ubox"/>
    <property type="match status" value="1"/>
</dbReference>
<dbReference type="EMBL" id="OY731398">
    <property type="protein sequence ID" value="CAJ1882699.1"/>
    <property type="molecule type" value="Genomic_DNA"/>
</dbReference>
<evidence type="ECO:0000256" key="4">
    <source>
        <dbReference type="ARBA" id="ARBA00022786"/>
    </source>
</evidence>
<accession>A0AA86VW37</accession>
<dbReference type="Pfam" id="PF04564">
    <property type="entry name" value="U-box"/>
    <property type="match status" value="1"/>
</dbReference>
<dbReference type="AlphaFoldDB" id="A0AA86VW37"/>